<feature type="region of interest" description="Disordered" evidence="1">
    <location>
        <begin position="53"/>
        <end position="80"/>
    </location>
</feature>
<accession>A0A5J4TS98</accession>
<feature type="compositionally biased region" description="Basic and acidic residues" evidence="1">
    <location>
        <begin position="1"/>
        <end position="32"/>
    </location>
</feature>
<evidence type="ECO:0000313" key="2">
    <source>
        <dbReference type="EMBL" id="KAA6360850.1"/>
    </source>
</evidence>
<feature type="compositionally biased region" description="Acidic residues" evidence="1">
    <location>
        <begin position="66"/>
        <end position="80"/>
    </location>
</feature>
<sequence>MEEESLNEKEIDYISNKQDTHIENDSSTKGIEEENGSYISGYDKVNAQIDTIVDESERNEVKDTEIDFDQEQESEDIGTT</sequence>
<dbReference type="EMBL" id="SNRW01026360">
    <property type="protein sequence ID" value="KAA6360850.1"/>
    <property type="molecule type" value="Genomic_DNA"/>
</dbReference>
<protein>
    <submittedName>
        <fullName evidence="2">Uncharacterized protein</fullName>
    </submittedName>
</protein>
<organism evidence="2 3">
    <name type="scientific">Streblomastix strix</name>
    <dbReference type="NCBI Taxonomy" id="222440"/>
    <lineage>
        <taxon>Eukaryota</taxon>
        <taxon>Metamonada</taxon>
        <taxon>Preaxostyla</taxon>
        <taxon>Oxymonadida</taxon>
        <taxon>Streblomastigidae</taxon>
        <taxon>Streblomastix</taxon>
    </lineage>
</organism>
<reference evidence="2 3" key="1">
    <citation type="submission" date="2019-03" db="EMBL/GenBank/DDBJ databases">
        <title>Single cell metagenomics reveals metabolic interactions within the superorganism composed of flagellate Streblomastix strix and complex community of Bacteroidetes bacteria on its surface.</title>
        <authorList>
            <person name="Treitli S.C."/>
            <person name="Kolisko M."/>
            <person name="Husnik F."/>
            <person name="Keeling P."/>
            <person name="Hampl V."/>
        </authorList>
    </citation>
    <scope>NUCLEOTIDE SEQUENCE [LARGE SCALE GENOMIC DNA]</scope>
    <source>
        <strain evidence="2">ST1C</strain>
    </source>
</reference>
<comment type="caution">
    <text evidence="2">The sequence shown here is derived from an EMBL/GenBank/DDBJ whole genome shotgun (WGS) entry which is preliminary data.</text>
</comment>
<gene>
    <name evidence="2" type="ORF">EZS28_043623</name>
</gene>
<feature type="compositionally biased region" description="Basic and acidic residues" evidence="1">
    <location>
        <begin position="55"/>
        <end position="65"/>
    </location>
</feature>
<evidence type="ECO:0000313" key="3">
    <source>
        <dbReference type="Proteomes" id="UP000324800"/>
    </source>
</evidence>
<dbReference type="Proteomes" id="UP000324800">
    <property type="component" value="Unassembled WGS sequence"/>
</dbReference>
<feature type="region of interest" description="Disordered" evidence="1">
    <location>
        <begin position="1"/>
        <end position="38"/>
    </location>
</feature>
<proteinExistence type="predicted"/>
<name>A0A5J4TS98_9EUKA</name>
<dbReference type="AlphaFoldDB" id="A0A5J4TS98"/>
<evidence type="ECO:0000256" key="1">
    <source>
        <dbReference type="SAM" id="MobiDB-lite"/>
    </source>
</evidence>